<evidence type="ECO:0000313" key="5">
    <source>
        <dbReference type="Proteomes" id="UP000799302"/>
    </source>
</evidence>
<dbReference type="Proteomes" id="UP000799302">
    <property type="component" value="Unassembled WGS sequence"/>
</dbReference>
<dbReference type="EMBL" id="MU004236">
    <property type="protein sequence ID" value="KAF2668162.1"/>
    <property type="molecule type" value="Genomic_DNA"/>
</dbReference>
<dbReference type="PRINTS" id="PR00080">
    <property type="entry name" value="SDRFAMILY"/>
</dbReference>
<dbReference type="InterPro" id="IPR002347">
    <property type="entry name" value="SDR_fam"/>
</dbReference>
<dbReference type="PANTHER" id="PTHR43899:SF13">
    <property type="entry name" value="RH59310P"/>
    <property type="match status" value="1"/>
</dbReference>
<keyword evidence="5" id="KW-1185">Reference proteome</keyword>
<reference evidence="4" key="1">
    <citation type="journal article" date="2020" name="Stud. Mycol.">
        <title>101 Dothideomycetes genomes: a test case for predicting lifestyles and emergence of pathogens.</title>
        <authorList>
            <person name="Haridas S."/>
            <person name="Albert R."/>
            <person name="Binder M."/>
            <person name="Bloem J."/>
            <person name="Labutti K."/>
            <person name="Salamov A."/>
            <person name="Andreopoulos B."/>
            <person name="Baker S."/>
            <person name="Barry K."/>
            <person name="Bills G."/>
            <person name="Bluhm B."/>
            <person name="Cannon C."/>
            <person name="Castanera R."/>
            <person name="Culley D."/>
            <person name="Daum C."/>
            <person name="Ezra D."/>
            <person name="Gonzalez J."/>
            <person name="Henrissat B."/>
            <person name="Kuo A."/>
            <person name="Liang C."/>
            <person name="Lipzen A."/>
            <person name="Lutzoni F."/>
            <person name="Magnuson J."/>
            <person name="Mondo S."/>
            <person name="Nolan M."/>
            <person name="Ohm R."/>
            <person name="Pangilinan J."/>
            <person name="Park H.-J."/>
            <person name="Ramirez L."/>
            <person name="Alfaro M."/>
            <person name="Sun H."/>
            <person name="Tritt A."/>
            <person name="Yoshinaga Y."/>
            <person name="Zwiers L.-H."/>
            <person name="Turgeon B."/>
            <person name="Goodwin S."/>
            <person name="Spatafora J."/>
            <person name="Crous P."/>
            <person name="Grigoriev I."/>
        </authorList>
    </citation>
    <scope>NUCLEOTIDE SEQUENCE</scope>
    <source>
        <strain evidence="4">CBS 115976</strain>
    </source>
</reference>
<evidence type="ECO:0000313" key="4">
    <source>
        <dbReference type="EMBL" id="KAF2668162.1"/>
    </source>
</evidence>
<keyword evidence="2" id="KW-0560">Oxidoreductase</keyword>
<dbReference type="PANTHER" id="PTHR43899">
    <property type="entry name" value="RH59310P"/>
    <property type="match status" value="1"/>
</dbReference>
<name>A0A6A6U7N4_9PEZI</name>
<dbReference type="PIRSF" id="PIRSF000126">
    <property type="entry name" value="11-beta-HSD1"/>
    <property type="match status" value="1"/>
</dbReference>
<dbReference type="InterPro" id="IPR051019">
    <property type="entry name" value="VLCFA-Steroid_DH"/>
</dbReference>
<comment type="similarity">
    <text evidence="1 3">Belongs to the short-chain dehydrogenases/reductases (SDR) family.</text>
</comment>
<accession>A0A6A6U7N4</accession>
<evidence type="ECO:0000256" key="2">
    <source>
        <dbReference type="ARBA" id="ARBA00023002"/>
    </source>
</evidence>
<dbReference type="PRINTS" id="PR00081">
    <property type="entry name" value="GDHRDH"/>
</dbReference>
<protein>
    <submittedName>
        <fullName evidence="4">NAD(P)-binding protein</fullName>
    </submittedName>
</protein>
<dbReference type="GO" id="GO:0005783">
    <property type="term" value="C:endoplasmic reticulum"/>
    <property type="evidence" value="ECO:0007669"/>
    <property type="project" value="TreeGrafter"/>
</dbReference>
<dbReference type="SUPFAM" id="SSF51735">
    <property type="entry name" value="NAD(P)-binding Rossmann-fold domains"/>
    <property type="match status" value="1"/>
</dbReference>
<evidence type="ECO:0000256" key="3">
    <source>
        <dbReference type="RuleBase" id="RU000363"/>
    </source>
</evidence>
<dbReference type="Gene3D" id="3.40.50.720">
    <property type="entry name" value="NAD(P)-binding Rossmann-like Domain"/>
    <property type="match status" value="1"/>
</dbReference>
<dbReference type="AlphaFoldDB" id="A0A6A6U7N4"/>
<evidence type="ECO:0000256" key="1">
    <source>
        <dbReference type="ARBA" id="ARBA00006484"/>
    </source>
</evidence>
<organism evidence="4 5">
    <name type="scientific">Microthyrium microscopicum</name>
    <dbReference type="NCBI Taxonomy" id="703497"/>
    <lineage>
        <taxon>Eukaryota</taxon>
        <taxon>Fungi</taxon>
        <taxon>Dikarya</taxon>
        <taxon>Ascomycota</taxon>
        <taxon>Pezizomycotina</taxon>
        <taxon>Dothideomycetes</taxon>
        <taxon>Dothideomycetes incertae sedis</taxon>
        <taxon>Microthyriales</taxon>
        <taxon>Microthyriaceae</taxon>
        <taxon>Microthyrium</taxon>
    </lineage>
</organism>
<proteinExistence type="inferred from homology"/>
<gene>
    <name evidence="4" type="ORF">BT63DRAFT_425480</name>
</gene>
<dbReference type="Pfam" id="PF00106">
    <property type="entry name" value="adh_short"/>
    <property type="match status" value="1"/>
</dbReference>
<dbReference type="OrthoDB" id="47007at2759"/>
<dbReference type="GO" id="GO:0016491">
    <property type="term" value="F:oxidoreductase activity"/>
    <property type="evidence" value="ECO:0007669"/>
    <property type="project" value="UniProtKB-KW"/>
</dbReference>
<sequence>MAPSITTLLASIGAIYTTARILTFFRTLNRLLLHRSTLSRYISSNTSTPSWALITGASDGVGKGFAQELLERGFNVLLHGRNKAKLEALQTTFQEAYPARTISIAIADASSYEVADLDKIAQQVSSLPDGGRLRVLINNVGGAGAVIGKPICHTFAEMTGNEVDTLINVNARFPARLTNALMPVLTQSPSLIINIGSMAGQASLPYLVMYNAVKAFNLSFSTGLAEEMKYQGHDVQVIGVVLGPTDTVGAPAAEPDTPGSLEPRVAAAGILDGVGNGEALIDAHWKHWGMRAISTMVPQSAVSKQMHESYLKTQKKV</sequence>
<dbReference type="InterPro" id="IPR036291">
    <property type="entry name" value="NAD(P)-bd_dom_sf"/>
</dbReference>